<organism evidence="1 2">
    <name type="scientific">Sphaerisporangium album</name>
    <dbReference type="NCBI Taxonomy" id="509200"/>
    <lineage>
        <taxon>Bacteria</taxon>
        <taxon>Bacillati</taxon>
        <taxon>Actinomycetota</taxon>
        <taxon>Actinomycetes</taxon>
        <taxon>Streptosporangiales</taxon>
        <taxon>Streptosporangiaceae</taxon>
        <taxon>Sphaerisporangium</taxon>
    </lineage>
</organism>
<comment type="caution">
    <text evidence="1">The sequence shown here is derived from an EMBL/GenBank/DDBJ whole genome shotgun (WGS) entry which is preliminary data.</text>
</comment>
<reference evidence="1 2" key="1">
    <citation type="submission" date="2018-06" db="EMBL/GenBank/DDBJ databases">
        <title>Sphaerisporangium craniellae sp. nov., isolated from a marine sponge in the South China Sea.</title>
        <authorList>
            <person name="Li L."/>
        </authorList>
    </citation>
    <scope>NUCLEOTIDE SEQUENCE [LARGE SCALE GENOMIC DNA]</scope>
    <source>
        <strain evidence="1 2">CCTCC AA 208026</strain>
    </source>
</reference>
<dbReference type="OrthoDB" id="5182475at2"/>
<accession>A0A367FQK7</accession>
<dbReference type="EMBL" id="QOIL01000003">
    <property type="protein sequence ID" value="RCG31997.1"/>
    <property type="molecule type" value="Genomic_DNA"/>
</dbReference>
<gene>
    <name evidence="1" type="ORF">DQ384_05495</name>
</gene>
<evidence type="ECO:0008006" key="3">
    <source>
        <dbReference type="Google" id="ProtNLM"/>
    </source>
</evidence>
<evidence type="ECO:0000313" key="1">
    <source>
        <dbReference type="EMBL" id="RCG31997.1"/>
    </source>
</evidence>
<keyword evidence="2" id="KW-1185">Reference proteome</keyword>
<sequence length="330" mass="36120">MARLGRGIPVRQVVRRPPLVSYDAEAALPPFETPFRYPRDQQFTSGPFVTPFIYPPMQVSAPHIPGSLITRDGEIEWNGMLWSPSNQYRPSPKLTGWDSIKLSNGNVERGSRHGAWPGRKLAGQRIVNATVQLNDDSPTFQDSLDAMINSWAPPDGAEEYPLAIRTRGKVLIAFGAIIQADAPPDLFGIGVSNILIQWACSDPRRFGTDFNAVRLDLAGGTLTNPGNAPASPRFRFHGPVTTPRIQLADRILAFNVAIGTGERLDVDTANGDLGVYNTPGTVQLADYVRLDAFSVPVERLTLPGGTWPIQYIPDAGGAGGFDVFWRSTWW</sequence>
<proteinExistence type="predicted"/>
<dbReference type="RefSeq" id="WP_114027612.1">
    <property type="nucleotide sequence ID" value="NZ_QOIL01000003.1"/>
</dbReference>
<name>A0A367FQK7_9ACTN</name>
<dbReference type="Proteomes" id="UP000253094">
    <property type="component" value="Unassembled WGS sequence"/>
</dbReference>
<protein>
    <recommendedName>
        <fullName evidence="3">Phage tail protein</fullName>
    </recommendedName>
</protein>
<evidence type="ECO:0000313" key="2">
    <source>
        <dbReference type="Proteomes" id="UP000253094"/>
    </source>
</evidence>
<dbReference type="AlphaFoldDB" id="A0A367FQK7"/>